<dbReference type="eggNOG" id="COG0563">
    <property type="taxonomic scope" value="Bacteria"/>
</dbReference>
<dbReference type="Proteomes" id="UP000007967">
    <property type="component" value="Chromosome"/>
</dbReference>
<dbReference type="AlphaFoldDB" id="D2PN75"/>
<keyword evidence="2" id="KW-1185">Reference proteome</keyword>
<dbReference type="SUPFAM" id="SSF52540">
    <property type="entry name" value="P-loop containing nucleoside triphosphate hydrolases"/>
    <property type="match status" value="1"/>
</dbReference>
<reference evidence="2" key="1">
    <citation type="submission" date="2009-09" db="EMBL/GenBank/DDBJ databases">
        <title>The complete genome of Kribbella flavida DSM 17836.</title>
        <authorList>
            <consortium name="US DOE Joint Genome Institute (JGI-PGF)"/>
            <person name="Lucas S."/>
            <person name="Copeland A."/>
            <person name="Lapidus A."/>
            <person name="Glavina del Rio T."/>
            <person name="Dalin E."/>
            <person name="Tice H."/>
            <person name="Bruce D."/>
            <person name="Goodwin L."/>
            <person name="Pitluck S."/>
            <person name="Kyrpides N."/>
            <person name="Mavromatis K."/>
            <person name="Ivanova N."/>
            <person name="Saunders E."/>
            <person name="Brettin T."/>
            <person name="Detter J.C."/>
            <person name="Han C."/>
            <person name="Larimer F."/>
            <person name="Land M."/>
            <person name="Hauser L."/>
            <person name="Markowitz V."/>
            <person name="Cheng J.-F."/>
            <person name="Hugenholtz P."/>
            <person name="Woyke T."/>
            <person name="Wu D."/>
            <person name="Pukall R."/>
            <person name="Klenk H.-P."/>
            <person name="Eisen J.A."/>
        </authorList>
    </citation>
    <scope>NUCLEOTIDE SEQUENCE [LARGE SCALE GENOMIC DNA]</scope>
    <source>
        <strain evidence="2">DSM 17836 / JCM 10339 / NBRC 14399</strain>
    </source>
</reference>
<proteinExistence type="predicted"/>
<gene>
    <name evidence="1" type="ordered locus">Kfla_5551</name>
</gene>
<dbReference type="InterPro" id="IPR027417">
    <property type="entry name" value="P-loop_NTPase"/>
</dbReference>
<dbReference type="PANTHER" id="PTHR37816:SF1">
    <property type="entry name" value="TOXIN"/>
    <property type="match status" value="1"/>
</dbReference>
<dbReference type="STRING" id="479435.Kfla_5551"/>
<accession>D2PN75</accession>
<dbReference type="InterPro" id="IPR052922">
    <property type="entry name" value="Cytidylate_Kinase-2"/>
</dbReference>
<evidence type="ECO:0000313" key="1">
    <source>
        <dbReference type="EMBL" id="ADB34559.1"/>
    </source>
</evidence>
<dbReference type="EMBL" id="CP001736">
    <property type="protein sequence ID" value="ADB34559.1"/>
    <property type="molecule type" value="Genomic_DNA"/>
</dbReference>
<reference evidence="1 2" key="2">
    <citation type="journal article" date="2010" name="Stand. Genomic Sci.">
        <title>Complete genome sequence of Kribbella flavida type strain (IFO 14399).</title>
        <authorList>
            <person name="Pukall R."/>
            <person name="Lapidus A."/>
            <person name="Glavina Del Rio T."/>
            <person name="Copeland A."/>
            <person name="Tice H."/>
            <person name="Cheng J.-F."/>
            <person name="Lucas S."/>
            <person name="Chen F."/>
            <person name="Nolan M."/>
            <person name="LaButti K."/>
            <person name="Pati A."/>
            <person name="Ivanova N."/>
            <person name="Mavrommatis K."/>
            <person name="Mikhailova N."/>
            <person name="Pitluck S."/>
            <person name="Bruce D."/>
            <person name="Goodwin L."/>
            <person name="Land M."/>
            <person name="Hauser L."/>
            <person name="Chang Y.-J."/>
            <person name="Jeffries C.D."/>
            <person name="Chen A."/>
            <person name="Palaniappan K."/>
            <person name="Chain P."/>
            <person name="Rohde M."/>
            <person name="Goeker M."/>
            <person name="Bristow J."/>
            <person name="Eisen J.A."/>
            <person name="Markowitz V."/>
            <person name="Hugenholtz P."/>
            <person name="Kyrpides N.C."/>
            <person name="Klenk H.-P."/>
            <person name="Brettin T."/>
        </authorList>
    </citation>
    <scope>NUCLEOTIDE SEQUENCE [LARGE SCALE GENOMIC DNA]</scope>
    <source>
        <strain evidence="2">DSM 17836 / JCM 10339 / NBRC 14399</strain>
    </source>
</reference>
<dbReference type="HOGENOM" id="CLU_092618_4_0_11"/>
<protein>
    <submittedName>
        <fullName evidence="1">Putative DNA topology modulation protein FlaR</fullName>
    </submittedName>
</protein>
<dbReference type="Gene3D" id="3.40.50.300">
    <property type="entry name" value="P-loop containing nucleotide triphosphate hydrolases"/>
    <property type="match status" value="1"/>
</dbReference>
<dbReference type="OrthoDB" id="3199600at2"/>
<name>D2PN75_KRIFD</name>
<evidence type="ECO:0000313" key="2">
    <source>
        <dbReference type="Proteomes" id="UP000007967"/>
    </source>
</evidence>
<organism evidence="1 2">
    <name type="scientific">Kribbella flavida (strain DSM 17836 / JCM 10339 / NBRC 14399)</name>
    <dbReference type="NCBI Taxonomy" id="479435"/>
    <lineage>
        <taxon>Bacteria</taxon>
        <taxon>Bacillati</taxon>
        <taxon>Actinomycetota</taxon>
        <taxon>Actinomycetes</taxon>
        <taxon>Propionibacteriales</taxon>
        <taxon>Kribbellaceae</taxon>
        <taxon>Kribbella</taxon>
    </lineage>
</organism>
<sequence length="114" mass="12767">MTSQSEWTARPKRVVVVGNSGAGKSRLSALLGERWGLPVVYLDPLFWGPGWVQPEMAEWRRRVADAVAADTWVVDGNYGSTFDLRLPRADLVVWVDPLPVVCAYQAVRRWLATV</sequence>
<dbReference type="KEGG" id="kfl:Kfla_5551"/>
<dbReference type="RefSeq" id="WP_012923113.1">
    <property type="nucleotide sequence ID" value="NC_013729.1"/>
</dbReference>
<dbReference type="PANTHER" id="PTHR37816">
    <property type="entry name" value="YALI0E33011P"/>
    <property type="match status" value="1"/>
</dbReference>